<dbReference type="InterPro" id="IPR029021">
    <property type="entry name" value="Prot-tyrosine_phosphatase-like"/>
</dbReference>
<evidence type="ECO:0000256" key="12">
    <source>
        <dbReference type="ARBA" id="ARBA00034103"/>
    </source>
</evidence>
<dbReference type="Pfam" id="PF14948">
    <property type="entry name" value="RESP18"/>
    <property type="match status" value="1"/>
</dbReference>
<dbReference type="InterPro" id="IPR003595">
    <property type="entry name" value="Tyr_Pase_cat"/>
</dbReference>
<evidence type="ECO:0000313" key="19">
    <source>
        <dbReference type="RefSeq" id="XP_053071798.1"/>
    </source>
</evidence>
<keyword evidence="2" id="KW-0597">Phosphoprotein</keyword>
<dbReference type="SUPFAM" id="SSF52799">
    <property type="entry name" value="(Phosphotyrosine protein) phosphatases II"/>
    <property type="match status" value="1"/>
</dbReference>
<dbReference type="CDD" id="cd14609">
    <property type="entry name" value="R-PTP-N"/>
    <property type="match status" value="1"/>
</dbReference>
<evidence type="ECO:0000256" key="1">
    <source>
        <dbReference type="ARBA" id="ARBA00004212"/>
    </source>
</evidence>
<dbReference type="SMART" id="SM00404">
    <property type="entry name" value="PTPc_motif"/>
    <property type="match status" value="1"/>
</dbReference>
<feature type="compositionally biased region" description="Low complexity" evidence="13">
    <location>
        <begin position="624"/>
        <end position="649"/>
    </location>
</feature>
<keyword evidence="9" id="KW-0325">Glycoprotein</keyword>
<dbReference type="Proteomes" id="UP001652583">
    <property type="component" value="Chromosome C1"/>
</dbReference>
<dbReference type="Pfam" id="PF00102">
    <property type="entry name" value="Y_phosphatase"/>
    <property type="match status" value="1"/>
</dbReference>
<evidence type="ECO:0000256" key="4">
    <source>
        <dbReference type="ARBA" id="ARBA00022729"/>
    </source>
</evidence>
<protein>
    <submittedName>
        <fullName evidence="19">Receptor-type tyrosine-protein phosphatase-like N isoform X3</fullName>
    </submittedName>
</protein>
<evidence type="ECO:0000256" key="10">
    <source>
        <dbReference type="ARBA" id="ARBA00023329"/>
    </source>
</evidence>
<dbReference type="PRINTS" id="PR00700">
    <property type="entry name" value="PRTYPHPHTASE"/>
</dbReference>
<keyword evidence="8" id="KW-0675">Receptor</keyword>
<keyword evidence="18" id="KW-1185">Reference proteome</keyword>
<comment type="subcellular location">
    <subcellularLocation>
        <location evidence="1">Cytoplasmic vesicle</location>
        <location evidence="1">Secretory vesicle membrane</location>
        <topology evidence="1">Single-pass type I membrane protein</topology>
    </subcellularLocation>
    <subcellularLocation>
        <location evidence="12">Synapse</location>
    </subcellularLocation>
</comment>
<dbReference type="InterPro" id="IPR000387">
    <property type="entry name" value="Tyr_Pase_dom"/>
</dbReference>
<feature type="region of interest" description="Disordered" evidence="13">
    <location>
        <begin position="216"/>
        <end position="237"/>
    </location>
</feature>
<dbReference type="InterPro" id="IPR000242">
    <property type="entry name" value="PTP_cat"/>
</dbReference>
<evidence type="ECO:0000259" key="16">
    <source>
        <dbReference type="PROSITE" id="PS50055"/>
    </source>
</evidence>
<dbReference type="RefSeq" id="XP_053071798.1">
    <property type="nucleotide sequence ID" value="XM_053215823.1"/>
</dbReference>
<dbReference type="PROSITE" id="PS00383">
    <property type="entry name" value="TYR_PHOSPHATASE_1"/>
    <property type="match status" value="1"/>
</dbReference>
<evidence type="ECO:0000256" key="15">
    <source>
        <dbReference type="SAM" id="SignalP"/>
    </source>
</evidence>
<reference evidence="18" key="1">
    <citation type="submission" date="2025-05" db="UniProtKB">
        <authorList>
            <consortium name="RefSeq"/>
        </authorList>
    </citation>
    <scope>NUCLEOTIDE SEQUENCE [LARGE SCALE GENOMIC DNA]</scope>
</reference>
<dbReference type="PANTHER" id="PTHR46106">
    <property type="entry name" value="IA-2 PROTEIN TYROSINE PHOSPHATASE, ISOFORM C"/>
    <property type="match status" value="1"/>
</dbReference>
<accession>A0ABM3PJD5</accession>
<dbReference type="PROSITE" id="PS50056">
    <property type="entry name" value="TYR_PHOSPHATASE_2"/>
    <property type="match status" value="1"/>
</dbReference>
<dbReference type="Gene3D" id="3.90.190.10">
    <property type="entry name" value="Protein tyrosine phosphatase superfamily"/>
    <property type="match status" value="1"/>
</dbReference>
<dbReference type="InterPro" id="IPR033522">
    <property type="entry name" value="IA-2/IA-2_beta"/>
</dbReference>
<dbReference type="Pfam" id="PF11548">
    <property type="entry name" value="Receptor_IA-2"/>
    <property type="match status" value="1"/>
</dbReference>
<organism evidence="18 19">
    <name type="scientific">Acinonyx jubatus</name>
    <name type="common">Cheetah</name>
    <dbReference type="NCBI Taxonomy" id="32536"/>
    <lineage>
        <taxon>Eukaryota</taxon>
        <taxon>Metazoa</taxon>
        <taxon>Chordata</taxon>
        <taxon>Craniata</taxon>
        <taxon>Vertebrata</taxon>
        <taxon>Euteleostomi</taxon>
        <taxon>Mammalia</taxon>
        <taxon>Eutheria</taxon>
        <taxon>Laurasiatheria</taxon>
        <taxon>Carnivora</taxon>
        <taxon>Feliformia</taxon>
        <taxon>Felidae</taxon>
        <taxon>Felinae</taxon>
        <taxon>Acinonyx</taxon>
    </lineage>
</organism>
<dbReference type="InterPro" id="IPR038112">
    <property type="entry name" value="Receptor_IA-2_ectodomain_sf"/>
</dbReference>
<keyword evidence="4 15" id="KW-0732">Signal</keyword>
<evidence type="ECO:0000256" key="11">
    <source>
        <dbReference type="ARBA" id="ARBA00025723"/>
    </source>
</evidence>
<keyword evidence="5 14" id="KW-1133">Transmembrane helix</keyword>
<dbReference type="PROSITE" id="PS50055">
    <property type="entry name" value="TYR_PHOSPHATASE_PTP"/>
    <property type="match status" value="1"/>
</dbReference>
<dbReference type="InterPro" id="IPR029403">
    <property type="entry name" value="RESP18_dom"/>
</dbReference>
<evidence type="ECO:0000259" key="17">
    <source>
        <dbReference type="PROSITE" id="PS50056"/>
    </source>
</evidence>
<evidence type="ECO:0000256" key="6">
    <source>
        <dbReference type="ARBA" id="ARBA00023018"/>
    </source>
</evidence>
<proteinExistence type="inferred from homology"/>
<keyword evidence="3 14" id="KW-0812">Transmembrane</keyword>
<name>A0ABM3PJD5_ACIJB</name>
<comment type="similarity">
    <text evidence="11">Belongs to the protein-tyrosine phosphatase family. Receptor class 8 subfamily.</text>
</comment>
<keyword evidence="6" id="KW-0770">Synapse</keyword>
<evidence type="ECO:0000256" key="8">
    <source>
        <dbReference type="ARBA" id="ARBA00023170"/>
    </source>
</evidence>
<evidence type="ECO:0000256" key="14">
    <source>
        <dbReference type="SAM" id="Phobius"/>
    </source>
</evidence>
<reference evidence="19" key="2">
    <citation type="submission" date="2025-08" db="UniProtKB">
        <authorList>
            <consortium name="RefSeq"/>
        </authorList>
    </citation>
    <scope>IDENTIFICATION</scope>
    <source>
        <tissue evidence="19">Blood</tissue>
    </source>
</reference>
<dbReference type="InterPro" id="IPR021613">
    <property type="entry name" value="Receptor_IA-2_dom"/>
</dbReference>
<evidence type="ECO:0000256" key="2">
    <source>
        <dbReference type="ARBA" id="ARBA00022553"/>
    </source>
</evidence>
<feature type="signal peptide" evidence="15">
    <location>
        <begin position="1"/>
        <end position="34"/>
    </location>
</feature>
<feature type="region of interest" description="Disordered" evidence="13">
    <location>
        <begin position="615"/>
        <end position="652"/>
    </location>
</feature>
<sequence length="951" mass="103095">MRRPRRPGGPGGSGGLRVLVCLLLLSSRPGGCSAISAHGCLFDRRLCSHLEVCIQDGLFGQCQVGVGQARPLLQVTSPVLQRLQSVLRQLMSQGLSWHDDLTQYVISQEMERIPRLRPPEPRPRDRSGLVPRRPGSAGELLLQGIPTGSTPAAQHRLPQPPVGGSGGGVGSPLSSLQAELLPPLLEHLLLPPQAPHPALSYEPALLQPYLFHQFGSRDGSRGSESSPGMVSVGPIPKAEPSALFSRTASKGMFGAHSDHSYGDPPGPSPAQLFQESGLFYLAQELPVPSRARAPRLPEQGGSSRPKDSSEGYEEEGLEGHREKLPSPAEQPADVTLQRLASVLAGYGVELRQLTPEQLSSLSTLLQLLPKGSGRNLGGAVNVGADNKKTVEEQVQGGHTVEPPPPTPSLPGYPTASPTSSKAQRVLISGSSESPKAIGHPATPVLLEKKSSLGQSQPTVVRPPSAQPSAEEYGYIVTDQNVVGPALTFRIRHNEQNLSLADVTQQAGLVKSELEAQTGLQILQTGVGQREEAAAVLPRPAHGTSPMRSVLLTLVALAGVAGLLVALAVALCVRQHARQRDKERLAALGPEGAHGDTTFEYQDLCRQHMATKSLFNRAEGPPEPSRVSSVSSQFSDAAQASPSSHSSTPSWCEEPAQANMDISTGHMILAYMEDHLRNRDRLAKEWQALCAYQAEPNTCATAQGEGNIKKNRHPDFLPYDHARIKLKVESNPSRSDYINASPIIEHDPRMPAYIATQGPLSHTIADFWQMVWESGCTVIVMLTPLVEDGVKQCDRYWPDEGSSLYHVYEVNLVSEHIWCEDFLVRSFYLKNVQTQETRTLTQFHFLSWPAEGTPASTRPLLDFRRKVNKCYRGRSCPIIVHCSDGAGRTGTYILVDMVLNRMAKGVKEIDIAATLEHVRDQRPGLVRSKDQFEFALTAVAEEVNAILKALPQ</sequence>
<evidence type="ECO:0000313" key="18">
    <source>
        <dbReference type="Proteomes" id="UP001652583"/>
    </source>
</evidence>
<feature type="region of interest" description="Disordered" evidence="13">
    <location>
        <begin position="289"/>
        <end position="329"/>
    </location>
</feature>
<dbReference type="Gene3D" id="3.30.70.2470">
    <property type="entry name" value="Protein-tyrosine phosphatase receptor IA-2 ectodomain"/>
    <property type="match status" value="1"/>
</dbReference>
<dbReference type="SMART" id="SM01305">
    <property type="entry name" value="RESP18"/>
    <property type="match status" value="1"/>
</dbReference>
<evidence type="ECO:0000256" key="5">
    <source>
        <dbReference type="ARBA" id="ARBA00022989"/>
    </source>
</evidence>
<evidence type="ECO:0000256" key="9">
    <source>
        <dbReference type="ARBA" id="ARBA00023180"/>
    </source>
</evidence>
<feature type="compositionally biased region" description="Pro residues" evidence="13">
    <location>
        <begin position="401"/>
        <end position="410"/>
    </location>
</feature>
<dbReference type="PANTHER" id="PTHR46106:SF1">
    <property type="entry name" value="RECEPTOR-TYPE TYROSINE-PROTEIN PHOSPHATASE-LIKE N"/>
    <property type="match status" value="1"/>
</dbReference>
<gene>
    <name evidence="19" type="primary">PTPRN</name>
</gene>
<evidence type="ECO:0000256" key="13">
    <source>
        <dbReference type="SAM" id="MobiDB-lite"/>
    </source>
</evidence>
<feature type="transmembrane region" description="Helical" evidence="14">
    <location>
        <begin position="549"/>
        <end position="572"/>
    </location>
</feature>
<feature type="domain" description="Tyrosine-protein phosphatase" evidence="16">
    <location>
        <begin position="681"/>
        <end position="941"/>
    </location>
</feature>
<feature type="compositionally biased region" description="Polar residues" evidence="13">
    <location>
        <begin position="415"/>
        <end position="433"/>
    </location>
</feature>
<evidence type="ECO:0000256" key="7">
    <source>
        <dbReference type="ARBA" id="ARBA00023136"/>
    </source>
</evidence>
<feature type="domain" description="Tyrosine specific protein phosphatases" evidence="17">
    <location>
        <begin position="860"/>
        <end position="932"/>
    </location>
</feature>
<feature type="compositionally biased region" description="Basic and acidic residues" evidence="13">
    <location>
        <begin position="112"/>
        <end position="127"/>
    </location>
</feature>
<evidence type="ECO:0000256" key="3">
    <source>
        <dbReference type="ARBA" id="ARBA00022692"/>
    </source>
</evidence>
<dbReference type="InterPro" id="IPR016130">
    <property type="entry name" value="Tyr_Pase_AS"/>
</dbReference>
<feature type="region of interest" description="Disordered" evidence="13">
    <location>
        <begin position="112"/>
        <end position="174"/>
    </location>
</feature>
<dbReference type="SMART" id="SM00194">
    <property type="entry name" value="PTPc"/>
    <property type="match status" value="1"/>
</dbReference>
<keyword evidence="10" id="KW-0968">Cytoplasmic vesicle</keyword>
<feature type="chain" id="PRO_5047197376" evidence="15">
    <location>
        <begin position="35"/>
        <end position="951"/>
    </location>
</feature>
<dbReference type="GeneID" id="106970046"/>
<keyword evidence="7 14" id="KW-0472">Membrane</keyword>
<feature type="region of interest" description="Disordered" evidence="13">
    <location>
        <begin position="392"/>
        <end position="439"/>
    </location>
</feature>